<comment type="caution">
    <text evidence="1">The sequence shown here is derived from an EMBL/GenBank/DDBJ whole genome shotgun (WGS) entry which is preliminary data.</text>
</comment>
<evidence type="ECO:0000313" key="1">
    <source>
        <dbReference type="EMBL" id="KAJ9092752.1"/>
    </source>
</evidence>
<reference evidence="1" key="1">
    <citation type="submission" date="2023-04" db="EMBL/GenBank/DDBJ databases">
        <title>Draft Genome sequencing of Naganishia species isolated from polar environments using Oxford Nanopore Technology.</title>
        <authorList>
            <person name="Leo P."/>
            <person name="Venkateswaran K."/>
        </authorList>
    </citation>
    <scope>NUCLEOTIDE SEQUENCE</scope>
    <source>
        <strain evidence="1">MNA-CCFEE 5261</strain>
    </source>
</reference>
<protein>
    <submittedName>
        <fullName evidence="1">Uncharacterized protein</fullName>
    </submittedName>
</protein>
<sequence length="560" mass="61213">MELRREKERKRKADWRARKRAEAAHAEGGGGGDDPGTGLSEEGRIGEEGTMGEEQDVHRASVEESSSERCAKLRHSTEASTIIATPTPTPAQHYHHHHQQQQNVIDPQLIGQGETSYSSGSGLGSSGKVQVKVGNRYVAGYVECGERWKRSESTAEREKGMRLLMVIDSYRRRGRTCPSAGCQWFEIEQVEKLIREQQAQQQAQQQAAEQEQAGGSHSTPQSQSNDPHSHRQIQSSTANSGGTSTATEDDSLTLEALMASASRDVPLPSTLHEVMQDDAGHMLDLADDNHSQTDGEHDMSSITLNTANGLGASYASLSSLSSLIGPSGSLPQMHGMSSTAVRNASPSASSTVNTNMTRQTRQLTNWFQPILWTMIDETAEKFGFNKAATIARHLKTTVSPRLFERLGERQVRKWINNEKTGWRDTVLEKVTRQEVLAHVQAGLITVPSGNGSINVSGPSVSAFGARARGGTTAGAIPREPTKRNGSEAPNHSQHHVEDHDTLDSVDDHALADIREEDGRRKRRRLREEGTSIDQPTEDLHLPLRSDLHSGIAMDPSLLGH</sequence>
<evidence type="ECO:0000313" key="2">
    <source>
        <dbReference type="Proteomes" id="UP001241377"/>
    </source>
</evidence>
<name>A0ACC2V0J0_9TREE</name>
<dbReference type="Proteomes" id="UP001241377">
    <property type="component" value="Unassembled WGS sequence"/>
</dbReference>
<keyword evidence="2" id="KW-1185">Reference proteome</keyword>
<proteinExistence type="predicted"/>
<organism evidence="1 2">
    <name type="scientific">Naganishia cerealis</name>
    <dbReference type="NCBI Taxonomy" id="610337"/>
    <lineage>
        <taxon>Eukaryota</taxon>
        <taxon>Fungi</taxon>
        <taxon>Dikarya</taxon>
        <taxon>Basidiomycota</taxon>
        <taxon>Agaricomycotina</taxon>
        <taxon>Tremellomycetes</taxon>
        <taxon>Filobasidiales</taxon>
        <taxon>Filobasidiaceae</taxon>
        <taxon>Naganishia</taxon>
    </lineage>
</organism>
<gene>
    <name evidence="1" type="ORF">QFC19_008604</name>
</gene>
<accession>A0ACC2V0J0</accession>
<dbReference type="EMBL" id="JASBWR010000131">
    <property type="protein sequence ID" value="KAJ9092752.1"/>
    <property type="molecule type" value="Genomic_DNA"/>
</dbReference>